<dbReference type="PROSITE" id="PS00086">
    <property type="entry name" value="CYTOCHROME_P450"/>
    <property type="match status" value="1"/>
</dbReference>
<dbReference type="PRINTS" id="PR00385">
    <property type="entry name" value="P450"/>
</dbReference>
<dbReference type="GO" id="GO:0016705">
    <property type="term" value="F:oxidoreductase activity, acting on paired donors, with incorporation or reduction of molecular oxygen"/>
    <property type="evidence" value="ECO:0007669"/>
    <property type="project" value="InterPro"/>
</dbReference>
<evidence type="ECO:0000313" key="10">
    <source>
        <dbReference type="EMBL" id="EEF48750.1"/>
    </source>
</evidence>
<keyword evidence="6 7" id="KW-0408">Iron</keyword>
<dbReference type="EC" id="1.14.13.71" evidence="10"/>
<feature type="binding site" description="axial binding residue" evidence="7">
    <location>
        <position position="438"/>
    </location>
    <ligand>
        <name>heme</name>
        <dbReference type="ChEBI" id="CHEBI:30413"/>
    </ligand>
    <ligandPart>
        <name>Fe</name>
        <dbReference type="ChEBI" id="CHEBI:18248"/>
    </ligandPart>
</feature>
<gene>
    <name evidence="10" type="ORF">RCOM_1574420</name>
</gene>
<comment type="similarity">
    <text evidence="2 8">Belongs to the cytochrome P450 family.</text>
</comment>
<evidence type="ECO:0000256" key="8">
    <source>
        <dbReference type="RuleBase" id="RU000461"/>
    </source>
</evidence>
<dbReference type="OrthoDB" id="1877779at2759"/>
<evidence type="ECO:0000313" key="11">
    <source>
        <dbReference type="Proteomes" id="UP000008311"/>
    </source>
</evidence>
<dbReference type="PANTHER" id="PTHR47950">
    <property type="entry name" value="CYTOCHROME P450, FAMILY 76, SUBFAMILY C, POLYPEPTIDE 5-RELATED"/>
    <property type="match status" value="1"/>
</dbReference>
<proteinExistence type="inferred from homology"/>
<keyword evidence="9" id="KW-0812">Transmembrane</keyword>
<name>B9RHX8_RICCO</name>
<keyword evidence="9" id="KW-1133">Transmembrane helix</keyword>
<evidence type="ECO:0000256" key="5">
    <source>
        <dbReference type="ARBA" id="ARBA00023002"/>
    </source>
</evidence>
<evidence type="ECO:0000256" key="4">
    <source>
        <dbReference type="ARBA" id="ARBA00022723"/>
    </source>
</evidence>
<dbReference type="Pfam" id="PF00067">
    <property type="entry name" value="p450"/>
    <property type="match status" value="1"/>
</dbReference>
<accession>B9RHX8</accession>
<dbReference type="eggNOG" id="KOG0156">
    <property type="taxonomic scope" value="Eukaryota"/>
</dbReference>
<keyword evidence="5 8" id="KW-0560">Oxidoreductase</keyword>
<organism evidence="10 11">
    <name type="scientific">Ricinus communis</name>
    <name type="common">Castor bean</name>
    <dbReference type="NCBI Taxonomy" id="3988"/>
    <lineage>
        <taxon>Eukaryota</taxon>
        <taxon>Viridiplantae</taxon>
        <taxon>Streptophyta</taxon>
        <taxon>Embryophyta</taxon>
        <taxon>Tracheophyta</taxon>
        <taxon>Spermatophyta</taxon>
        <taxon>Magnoliopsida</taxon>
        <taxon>eudicotyledons</taxon>
        <taxon>Gunneridae</taxon>
        <taxon>Pentapetalae</taxon>
        <taxon>rosids</taxon>
        <taxon>fabids</taxon>
        <taxon>Malpighiales</taxon>
        <taxon>Euphorbiaceae</taxon>
        <taxon>Acalyphoideae</taxon>
        <taxon>Acalypheae</taxon>
        <taxon>Ricinus</taxon>
    </lineage>
</organism>
<feature type="transmembrane region" description="Helical" evidence="9">
    <location>
        <begin position="6"/>
        <end position="27"/>
    </location>
</feature>
<dbReference type="GO" id="GO:0005506">
    <property type="term" value="F:iron ion binding"/>
    <property type="evidence" value="ECO:0007669"/>
    <property type="project" value="InterPro"/>
</dbReference>
<dbReference type="InterPro" id="IPR036396">
    <property type="entry name" value="Cyt_P450_sf"/>
</dbReference>
<dbReference type="STRING" id="3988.B9RHX8"/>
<dbReference type="OMA" id="SITSYWP"/>
<keyword evidence="11" id="KW-1185">Reference proteome</keyword>
<dbReference type="GO" id="GO:0020037">
    <property type="term" value="F:heme binding"/>
    <property type="evidence" value="ECO:0007669"/>
    <property type="project" value="InterPro"/>
</dbReference>
<reference evidence="11" key="1">
    <citation type="journal article" date="2010" name="Nat. Biotechnol.">
        <title>Draft genome sequence of the oilseed species Ricinus communis.</title>
        <authorList>
            <person name="Chan A.P."/>
            <person name="Crabtree J."/>
            <person name="Zhao Q."/>
            <person name="Lorenzi H."/>
            <person name="Orvis J."/>
            <person name="Puiu D."/>
            <person name="Melake-Berhan A."/>
            <person name="Jones K.M."/>
            <person name="Redman J."/>
            <person name="Chen G."/>
            <person name="Cahoon E.B."/>
            <person name="Gedil M."/>
            <person name="Stanke M."/>
            <person name="Haas B.J."/>
            <person name="Wortman J.R."/>
            <person name="Fraser-Liggett C.M."/>
            <person name="Ravel J."/>
            <person name="Rabinowicz P.D."/>
        </authorList>
    </citation>
    <scope>NUCLEOTIDE SEQUENCE [LARGE SCALE GENOMIC DNA]</scope>
    <source>
        <strain evidence="11">cv. Hale</strain>
    </source>
</reference>
<comment type="cofactor">
    <cofactor evidence="1 7">
        <name>heme</name>
        <dbReference type="ChEBI" id="CHEBI:30413"/>
    </cofactor>
</comment>
<evidence type="ECO:0000256" key="1">
    <source>
        <dbReference type="ARBA" id="ARBA00001971"/>
    </source>
</evidence>
<keyword evidence="3 7" id="KW-0349">Heme</keyword>
<dbReference type="InterPro" id="IPR017972">
    <property type="entry name" value="Cyt_P450_CS"/>
</dbReference>
<dbReference type="InterPro" id="IPR002401">
    <property type="entry name" value="Cyt_P450_E_grp-I"/>
</dbReference>
<dbReference type="FunFam" id="1.10.630.10:FF:000007">
    <property type="entry name" value="Cytochrome P450 76C4"/>
    <property type="match status" value="1"/>
</dbReference>
<evidence type="ECO:0000256" key="9">
    <source>
        <dbReference type="SAM" id="Phobius"/>
    </source>
</evidence>
<dbReference type="InParanoid" id="B9RHX8"/>
<keyword evidence="9" id="KW-0472">Membrane</keyword>
<keyword evidence="4 7" id="KW-0479">Metal-binding</keyword>
<dbReference type="GO" id="GO:0004497">
    <property type="term" value="F:monooxygenase activity"/>
    <property type="evidence" value="ECO:0007669"/>
    <property type="project" value="UniProtKB-KW"/>
</dbReference>
<dbReference type="EMBL" id="EQ973781">
    <property type="protein sequence ID" value="EEF48750.1"/>
    <property type="molecule type" value="Genomic_DNA"/>
</dbReference>
<dbReference type="AlphaFoldDB" id="B9RHX8"/>
<dbReference type="Proteomes" id="UP000008311">
    <property type="component" value="Unassembled WGS sequence"/>
</dbReference>
<evidence type="ECO:0000256" key="2">
    <source>
        <dbReference type="ARBA" id="ARBA00010617"/>
    </source>
</evidence>
<dbReference type="PANTHER" id="PTHR47950:SF49">
    <property type="entry name" value="CYTOCHROME P450"/>
    <property type="match status" value="1"/>
</dbReference>
<dbReference type="KEGG" id="rcu:8259988"/>
<keyword evidence="8" id="KW-0503">Monooxygenase</keyword>
<dbReference type="CDD" id="cd11073">
    <property type="entry name" value="CYP76-like"/>
    <property type="match status" value="1"/>
</dbReference>
<dbReference type="InterPro" id="IPR001128">
    <property type="entry name" value="Cyt_P450"/>
</dbReference>
<protein>
    <submittedName>
        <fullName evidence="10">(S)-N-methylcoclaurine 3'-hydroxylase isozyme, putative</fullName>
        <ecNumber evidence="10">1.14.13.71</ecNumber>
    </submittedName>
</protein>
<evidence type="ECO:0000256" key="3">
    <source>
        <dbReference type="ARBA" id="ARBA00022617"/>
    </source>
</evidence>
<dbReference type="Gene3D" id="1.10.630.10">
    <property type="entry name" value="Cytochrome P450"/>
    <property type="match status" value="1"/>
</dbReference>
<dbReference type="PRINTS" id="PR00463">
    <property type="entry name" value="EP450I"/>
</dbReference>
<evidence type="ECO:0000256" key="6">
    <source>
        <dbReference type="ARBA" id="ARBA00023004"/>
    </source>
</evidence>
<evidence type="ECO:0000256" key="7">
    <source>
        <dbReference type="PIRSR" id="PIRSR602401-1"/>
    </source>
</evidence>
<dbReference type="SUPFAM" id="SSF48264">
    <property type="entry name" value="Cytochrome P450"/>
    <property type="match status" value="1"/>
</dbReference>
<dbReference type="GO" id="GO:0016491">
    <property type="term" value="F:oxidoreductase activity"/>
    <property type="evidence" value="ECO:0000318"/>
    <property type="project" value="GO_Central"/>
</dbReference>
<sequence>MDQTAFTLTSPSFLLLPLILIIVMQILSSISSKRRPLPPGPRQWPILGNILQVGKNPHISMANYAKVHGPLISLRLGTRVVVVASSPTAAAEILKTHDRLLSGRYIPATTPYEDNVLDRIALVWNPSCSDQWKFLRAMCRSELFSAKAIESQATLREKKLTEMLDFLTSKQGQIVNIGEVVFTTAFNTISNLLFSKDLLSFEDQGNAGELKTLISTLMELATCPNIADFYPVLTKLDPQGIKRKMKNCLERMFGVWDIYIKERRERHVKDARKTDFLDVFLSNGFDDHQINWLLLELFSAGADTTTTTVEWAMAELLKEITVLEKVREELETEIGKDMIRESHIPQLKYLNACVKETLRLHPPVPFLIPRRAPEACEVMNYTIPKHSQIIVNVWAIGRDPSAWEDPLSYRPERFLDSNLDFKGHNFEFLPFGSGRRICPGLPMGTRQLPLILASLVHCFDWSLQNGDDPAMLDMNDKFSITLEKEQHLLVVPKRKL</sequence>